<dbReference type="Proteomes" id="UP000009168">
    <property type="component" value="Unassembled WGS sequence"/>
</dbReference>
<evidence type="ECO:0000313" key="3">
    <source>
        <dbReference type="Proteomes" id="UP000009168"/>
    </source>
</evidence>
<dbReference type="Gene3D" id="2.130.10.10">
    <property type="entry name" value="YVTN repeat-like/Quinoprotein amine dehydrogenase"/>
    <property type="match status" value="1"/>
</dbReference>
<evidence type="ECO:0000259" key="1">
    <source>
        <dbReference type="Pfam" id="PF00643"/>
    </source>
</evidence>
<dbReference type="Pfam" id="PF00643">
    <property type="entry name" value="zf-B_box"/>
    <property type="match status" value="1"/>
</dbReference>
<dbReference type="RefSeq" id="XP_001016231.2">
    <property type="nucleotide sequence ID" value="XM_001016231.2"/>
</dbReference>
<accession>I7LUT1</accession>
<organism evidence="2 3">
    <name type="scientific">Tetrahymena thermophila (strain SB210)</name>
    <dbReference type="NCBI Taxonomy" id="312017"/>
    <lineage>
        <taxon>Eukaryota</taxon>
        <taxon>Sar</taxon>
        <taxon>Alveolata</taxon>
        <taxon>Ciliophora</taxon>
        <taxon>Intramacronucleata</taxon>
        <taxon>Oligohymenophorea</taxon>
        <taxon>Hymenostomatida</taxon>
        <taxon>Tetrahymenina</taxon>
        <taxon>Tetrahymenidae</taxon>
        <taxon>Tetrahymena</taxon>
    </lineage>
</organism>
<dbReference type="CDD" id="cd19757">
    <property type="entry name" value="Bbox1"/>
    <property type="match status" value="1"/>
</dbReference>
<name>I7LUT1_TETTS</name>
<evidence type="ECO:0000313" key="2">
    <source>
        <dbReference type="EMBL" id="EAR95986.2"/>
    </source>
</evidence>
<dbReference type="EMBL" id="GG662699">
    <property type="protein sequence ID" value="EAR95986.2"/>
    <property type="molecule type" value="Genomic_DNA"/>
</dbReference>
<gene>
    <name evidence="2" type="ORF">TTHERM_00125520</name>
</gene>
<dbReference type="InterPro" id="IPR000315">
    <property type="entry name" value="Znf_B-box"/>
</dbReference>
<protein>
    <submittedName>
        <fullName evidence="2">B-box zinc finger protein</fullName>
    </submittedName>
</protein>
<dbReference type="KEGG" id="tet:TTHERM_00125520"/>
<dbReference type="AlphaFoldDB" id="I7LUT1"/>
<feature type="domain" description="B box-type" evidence="1">
    <location>
        <begin position="38"/>
        <end position="73"/>
    </location>
</feature>
<dbReference type="GeneID" id="7838280"/>
<dbReference type="InParanoid" id="I7LUT1"/>
<dbReference type="SUPFAM" id="SSF57845">
    <property type="entry name" value="B-box zinc-binding domain"/>
    <property type="match status" value="1"/>
</dbReference>
<dbReference type="InterPro" id="IPR036322">
    <property type="entry name" value="WD40_repeat_dom_sf"/>
</dbReference>
<dbReference type="InterPro" id="IPR015943">
    <property type="entry name" value="WD40/YVTN_repeat-like_dom_sf"/>
</dbReference>
<proteinExistence type="predicted"/>
<reference evidence="3" key="1">
    <citation type="journal article" date="2006" name="PLoS Biol.">
        <title>Macronuclear genome sequence of the ciliate Tetrahymena thermophila, a model eukaryote.</title>
        <authorList>
            <person name="Eisen J.A."/>
            <person name="Coyne R.S."/>
            <person name="Wu M."/>
            <person name="Wu D."/>
            <person name="Thiagarajan M."/>
            <person name="Wortman J.R."/>
            <person name="Badger J.H."/>
            <person name="Ren Q."/>
            <person name="Amedeo P."/>
            <person name="Jones K.M."/>
            <person name="Tallon L.J."/>
            <person name="Delcher A.L."/>
            <person name="Salzberg S.L."/>
            <person name="Silva J.C."/>
            <person name="Haas B.J."/>
            <person name="Majoros W.H."/>
            <person name="Farzad M."/>
            <person name="Carlton J.M."/>
            <person name="Smith R.K. Jr."/>
            <person name="Garg J."/>
            <person name="Pearlman R.E."/>
            <person name="Karrer K.M."/>
            <person name="Sun L."/>
            <person name="Manning G."/>
            <person name="Elde N.C."/>
            <person name="Turkewitz A.P."/>
            <person name="Asai D.J."/>
            <person name="Wilkes D.E."/>
            <person name="Wang Y."/>
            <person name="Cai H."/>
            <person name="Collins K."/>
            <person name="Stewart B.A."/>
            <person name="Lee S.R."/>
            <person name="Wilamowska K."/>
            <person name="Weinberg Z."/>
            <person name="Ruzzo W.L."/>
            <person name="Wloga D."/>
            <person name="Gaertig J."/>
            <person name="Frankel J."/>
            <person name="Tsao C.-C."/>
            <person name="Gorovsky M.A."/>
            <person name="Keeling P.J."/>
            <person name="Waller R.F."/>
            <person name="Patron N.J."/>
            <person name="Cherry J.M."/>
            <person name="Stover N.A."/>
            <person name="Krieger C.J."/>
            <person name="del Toro C."/>
            <person name="Ryder H.F."/>
            <person name="Williamson S.C."/>
            <person name="Barbeau R.A."/>
            <person name="Hamilton E.P."/>
            <person name="Orias E."/>
        </authorList>
    </citation>
    <scope>NUCLEOTIDE SEQUENCE [LARGE SCALE GENOMIC DNA]</scope>
    <source>
        <strain evidence="3">SB210</strain>
    </source>
</reference>
<dbReference type="SUPFAM" id="SSF50978">
    <property type="entry name" value="WD40 repeat-like"/>
    <property type="match status" value="1"/>
</dbReference>
<dbReference type="GO" id="GO:0008270">
    <property type="term" value="F:zinc ion binding"/>
    <property type="evidence" value="ECO:0007669"/>
    <property type="project" value="InterPro"/>
</dbReference>
<sequence>MEFDDLSDYDPMSISDIFSQTVQPRQIKKKWKYPLNYYCLKHKSKFTYRCLSCDENFCDICSNKFHADHDIEDIGLKQKEKYMNYALDFRINNVYCVSNVVSYVHNKTKKTMLLFFTAHKQKICELDLETRQITRQVNQGKCFNQLIVIDNKTLLAGSVFGCIKLFNISNMKQTYQYQQKQYIKQIVYFEKYKIIAMLNDGEDSVVLLNEKLKIIRIIVSPIRGCYFNQIEKLNDIHLFTCSDIYTPILKWDIRNGQLIQSFNKQSMGIQQIKTLNLNRVITISLSYSMVLRDAQLNKISTITNKYNMIDFIDMYNQQTIAFTNNLNQQITIFNLVKSKLLQNITLPTNENQITGLKIVNNQIIASGKDLYIYTNRPVQISSFNSQI</sequence>
<keyword evidence="3" id="KW-1185">Reference proteome</keyword>